<protein>
    <recommendedName>
        <fullName evidence="1">Polymerase nucleotidyl transferase domain-containing protein</fullName>
    </recommendedName>
</protein>
<evidence type="ECO:0000313" key="2">
    <source>
        <dbReference type="EMBL" id="SFF38299.1"/>
    </source>
</evidence>
<gene>
    <name evidence="2" type="ORF">SAMN05421541_109401</name>
</gene>
<dbReference type="InterPro" id="IPR002934">
    <property type="entry name" value="Polymerase_NTP_transf_dom"/>
</dbReference>
<feature type="domain" description="Polymerase nucleotidyl transferase" evidence="1">
    <location>
        <begin position="47"/>
        <end position="85"/>
    </location>
</feature>
<proteinExistence type="predicted"/>
<dbReference type="OrthoDB" id="3422944at2"/>
<evidence type="ECO:0000259" key="1">
    <source>
        <dbReference type="Pfam" id="PF01909"/>
    </source>
</evidence>
<organism evidence="2 3">
    <name type="scientific">Actinoplanes philippinensis</name>
    <dbReference type="NCBI Taxonomy" id="35752"/>
    <lineage>
        <taxon>Bacteria</taxon>
        <taxon>Bacillati</taxon>
        <taxon>Actinomycetota</taxon>
        <taxon>Actinomycetes</taxon>
        <taxon>Micromonosporales</taxon>
        <taxon>Micromonosporaceae</taxon>
        <taxon>Actinoplanes</taxon>
    </lineage>
</organism>
<reference evidence="2 3" key="1">
    <citation type="submission" date="2016-10" db="EMBL/GenBank/DDBJ databases">
        <authorList>
            <person name="de Groot N.N."/>
        </authorList>
    </citation>
    <scope>NUCLEOTIDE SEQUENCE [LARGE SCALE GENOMIC DNA]</scope>
    <source>
        <strain evidence="2 3">DSM 43019</strain>
    </source>
</reference>
<accession>A0A1I2I777</accession>
<keyword evidence="3" id="KW-1185">Reference proteome</keyword>
<dbReference type="Pfam" id="PF01909">
    <property type="entry name" value="NTP_transf_2"/>
    <property type="match status" value="1"/>
</dbReference>
<dbReference type="Proteomes" id="UP000199645">
    <property type="component" value="Unassembled WGS sequence"/>
</dbReference>
<dbReference type="SUPFAM" id="SSF81301">
    <property type="entry name" value="Nucleotidyltransferase"/>
    <property type="match status" value="1"/>
</dbReference>
<dbReference type="CDD" id="cd05403">
    <property type="entry name" value="NT_KNTase_like"/>
    <property type="match status" value="1"/>
</dbReference>
<dbReference type="InterPro" id="IPR043519">
    <property type="entry name" value="NT_sf"/>
</dbReference>
<dbReference type="STRING" id="35752.SAMN05421541_109401"/>
<dbReference type="AlphaFoldDB" id="A0A1I2I777"/>
<name>A0A1I2I777_9ACTN</name>
<dbReference type="GO" id="GO:0016779">
    <property type="term" value="F:nucleotidyltransferase activity"/>
    <property type="evidence" value="ECO:0007669"/>
    <property type="project" value="InterPro"/>
</dbReference>
<evidence type="ECO:0000313" key="3">
    <source>
        <dbReference type="Proteomes" id="UP000199645"/>
    </source>
</evidence>
<sequence>MRVSGLHRDGTIAREGRLDRVPAVFGPVVEAARVEVTSAFGAHRLHSAYLYGSIPRGTAIPGVSDLDVLLAFRDEPGDADHARARAVEDALDQRFEQINGVGILLCGTRKLLSDLERHDLGFFVACLCTSWIGDDLAAHLPSYRPTSLLARETNGDLDAALVRWSHQAAEATTSTDAEVLTRGIGRRLVRTGFTLIMPRWGGWTSDLGQEAALFGDYYPHRAAQMTIAADVARRPSADLSVAGMLIDDLGRWLADEYTAVHGKKAPRP</sequence>
<dbReference type="EMBL" id="FONV01000009">
    <property type="protein sequence ID" value="SFF38299.1"/>
    <property type="molecule type" value="Genomic_DNA"/>
</dbReference>